<dbReference type="FunFam" id="3.30.200.20:FF:000494">
    <property type="entry name" value="serine/threonine-protein kinase WNK2 isoform X2"/>
    <property type="match status" value="1"/>
</dbReference>
<accession>A0A979FDN4</accession>
<feature type="compositionally biased region" description="Basic residues" evidence="14">
    <location>
        <begin position="983"/>
        <end position="999"/>
    </location>
</feature>
<feature type="region of interest" description="Disordered" evidence="14">
    <location>
        <begin position="1426"/>
        <end position="1487"/>
    </location>
</feature>
<dbReference type="CDD" id="cd14030">
    <property type="entry name" value="STKc_WNK1"/>
    <property type="match status" value="1"/>
</dbReference>
<dbReference type="InterPro" id="IPR011009">
    <property type="entry name" value="Kinase-like_dom_sf"/>
</dbReference>
<dbReference type="Pfam" id="PF00069">
    <property type="entry name" value="Pkinase"/>
    <property type="match status" value="1"/>
</dbReference>
<feature type="compositionally biased region" description="Pro residues" evidence="14">
    <location>
        <begin position="702"/>
        <end position="714"/>
    </location>
</feature>
<dbReference type="GO" id="GO:0005524">
    <property type="term" value="F:ATP binding"/>
    <property type="evidence" value="ECO:0007669"/>
    <property type="project" value="UniProtKB-KW"/>
</dbReference>
<feature type="compositionally biased region" description="Low complexity" evidence="14">
    <location>
        <begin position="581"/>
        <end position="597"/>
    </location>
</feature>
<keyword evidence="13" id="KW-0175">Coiled coil</keyword>
<keyword evidence="6" id="KW-0597">Phosphoprotein</keyword>
<feature type="coiled-coil region" evidence="13">
    <location>
        <begin position="170"/>
        <end position="204"/>
    </location>
</feature>
<feature type="region of interest" description="Disordered" evidence="14">
    <location>
        <begin position="915"/>
        <end position="1004"/>
    </location>
</feature>
<sequence length="2094" mass="223670">MSQNPNDGVEFLAPPPKNVNGSGSDSMLGEKLGVEVRHRRHTMDKDLKTAEHRFFRRSVICDSNVTALDLPSKACIPTSLPDCESSVCSLGLGSAPDRAPEVCTAVVIEEPVEDVVGGGGLGHDVGIDKDLPCVQVDATWIRSEIPRTLPTQPVVTSVPERKGKADGDATEKCEEEKEAAKARVEAEQREAEKKVQEDEEVETKAVGTSLDGRFLKFDIEIGRGSFKTVYKGLDTETTVEVAWCELQDRKLSKSERQRFKEEAGMLKGLQHPNIVRFYDSWESPSKGRKCIVLVTELMTSGTLKTYLKRFKVMKIKVLRSWCRQILKGLHFLHTRTPPIIHRDLKCDNIFITGPTGSVKIGDLGLATLKRSSFAKSVIGTPEFMAPEMYEEKYDESVDVYAFGMCMLEMATSEYPYSECQNPAQIYRRVTSGVKPSSFDKVAIPEVKEIIEGCIRQNKDERYAIKVLLNHAFFQEETGVRVELAEEDDGEMIAIKLWLRIEDAKKLKGKYKDNEAIEFSFDLLKDVPEDVAQEMVESGYVCEADHKTMAKAIKDRVSLICRKREQRKLVREEQEKRKQEADQQQQQQQQQLSESQKALYFGPPGTPGATQTPCSLQPPTPGPGQLEPDECEVDQHQQLQYQQAEGTVESGQGSSVFSETPLSQLNMSYSSPAASHQSPQQQQQQPAQPSYPSASQTTQQHPAFPPQPMQAPPPQSSTALPMVSTSAQAAPWSDPVNPQYGGYYIPAVSSQMLPQQVSLNPASQQPTASLPQQQQQALPPQPASSGLQSIAQAHIQPGSPATQCISELSPRVLSPSPCVERLFFQYQATQLALVQPSVPGLGFLPPVSVPPQPLPLTVAQGQQPLLVVASSVPSSPAPGTVPSASPSALLTASSQPQTMLPPLPITTTVPTICVATVPSPTEQPGLASESPAQASQTGSQTTDMSQLQAPAVPCGMESSHSDVASGMSDGNEGGTSGRHEGRSAKRHQRRSVRSRSRHDKTTKAKLNVLNISNMGDRVAECQLETHNRKMVTFKFDLDGDNPEEIAQIMVESEFILESERESFIEQVREVIETADERGLEREGSQTVSNPEVQMTAPYTPLQPGAGASTTTQVVTSAGRRFIVSPVPESRLKEQFFSAVQPPAPIFEQPAAPAGLPAMGLSQSASALSLQQAFTEMRQGQYDPGPSTAPPTLNTSLPPLFPAVNSLPLSSTTMLSSPPQSSELAGPPLTVSSLSSSSPPPSLTPVVVSLPPQIPLPVCQPVVTGMTAQPFSSPPSSATSAVFPQPTVPVHTTISTAAPSSIAPLCQHAPVINNVISFPGGITEQPAVASSVAQITPPVAPSTAIQTPQLTPSVIAPLPVTASLPQVPVTSSAPVVQPTLVHSQPQPSPLPNQSHSHCTECESDPQSKTPGIDDIHALDKKLRSLFMDMGAGPPSGPADASATEPAAPGTSSPTTSITTPLPPTSLPLSSPMTTPVTSATPVSKTPLSRLPVLPVGSEQAGTPPTEHPPLFPGPCLTQSQQPLEDLDAQLRRALSPETVSVSSVAYQSSLTGIPAGGQPVPFSLEGEPGAVPAPGGFKLGRFQVSLAADDSSLQPPTTFGDSSSSTTSSSTSSSSSNLSSPENTLHRASPPLRESGGDVVDGLPPAPPGEPTTIGRFQVTTKSETTVGRFSVSRAADKPVTLIPGDAESPEPPPQSPPAMGNGPALSPEGKSQMSTNNSFNSYFSSDNDSEFEDEDFKREIDKLREKHLMESQALYARQKEEIDALFARVGKVPPAIINPPAVNLAGRRRRPTKSKSSKSSRTSSQGSKSPVQPGSTTLSTQSAPLVYPTQQSFHSPSGLGETGSNPLLQAFKPSPSSENLYSAYTSDATLSAPSLCLPTHGCVKFSCGSERVTFKPGGRRTRFLSTPCLALWKMVKKVCPCNQLCRTNSTNTVGGPGQGQNQTQPPSIASQSRKGTFTDDLHKLVDNWARDAMNLSQGKRGSKPQQQAPSQSHSYEMIPSGSMARKYSAPGQLCPSVASSMPNPPATSLGARKGSLCPAPQYGYPSASYNGPWASVSATHTQALGQFPTAPGTAFHINTLQKSVSNPGGPNLRTT</sequence>
<feature type="compositionally biased region" description="Polar residues" evidence="14">
    <location>
        <begin position="715"/>
        <end position="727"/>
    </location>
</feature>
<feature type="region of interest" description="Disordered" evidence="14">
    <location>
        <begin position="1929"/>
        <end position="1953"/>
    </location>
</feature>
<comment type="subcellular location">
    <subcellularLocation>
        <location evidence="2">Cytoplasm</location>
    </subcellularLocation>
</comment>
<feature type="region of interest" description="Disordered" evidence="14">
    <location>
        <begin position="1587"/>
        <end position="1734"/>
    </location>
</feature>
<dbReference type="GeneID" id="108279823"/>
<evidence type="ECO:0000256" key="7">
    <source>
        <dbReference type="ARBA" id="ARBA00022679"/>
    </source>
</evidence>
<dbReference type="InterPro" id="IPR056865">
    <property type="entry name" value="CCTL2_WNK"/>
</dbReference>
<keyword evidence="9 17" id="KW-0418">Kinase</keyword>
<feature type="domain" description="Protein kinase" evidence="15">
    <location>
        <begin position="215"/>
        <end position="473"/>
    </location>
</feature>
<feature type="region of interest" description="Disordered" evidence="14">
    <location>
        <begin position="1377"/>
        <end position="1411"/>
    </location>
</feature>
<keyword evidence="4" id="KW-0963">Cytoplasm</keyword>
<name>A0A979FDN4_ICTPU</name>
<dbReference type="InterPro" id="IPR024678">
    <property type="entry name" value="Kinase_OSR1/WNK_CCT"/>
</dbReference>
<dbReference type="GO" id="GO:0005737">
    <property type="term" value="C:cytoplasm"/>
    <property type="evidence" value="ECO:0007669"/>
    <property type="project" value="UniProtKB-SubCell"/>
</dbReference>
<feature type="compositionally biased region" description="Polar residues" evidence="14">
    <location>
        <begin position="1589"/>
        <end position="1599"/>
    </location>
</feature>
<dbReference type="Gene3D" id="1.10.510.10">
    <property type="entry name" value="Transferase(Phosphotransferase) domain 1"/>
    <property type="match status" value="1"/>
</dbReference>
<evidence type="ECO:0000256" key="2">
    <source>
        <dbReference type="ARBA" id="ARBA00004496"/>
    </source>
</evidence>
<protein>
    <recommendedName>
        <fullName evidence="3">non-specific serine/threonine protein kinase</fullName>
        <ecNumber evidence="3">2.7.11.1</ecNumber>
    </recommendedName>
</protein>
<feature type="region of interest" description="Disordered" evidence="14">
    <location>
        <begin position="1775"/>
        <end position="1850"/>
    </location>
</feature>
<feature type="compositionally biased region" description="Low complexity" evidence="14">
    <location>
        <begin position="1600"/>
        <end position="1618"/>
    </location>
</feature>
<dbReference type="PANTHER" id="PTHR13902">
    <property type="entry name" value="SERINE/THREONINE-PROTEIN KINASE WNK WITH NO LYSINE -RELATED"/>
    <property type="match status" value="1"/>
</dbReference>
<evidence type="ECO:0000256" key="8">
    <source>
        <dbReference type="ARBA" id="ARBA00022741"/>
    </source>
</evidence>
<feature type="compositionally biased region" description="Polar residues" evidence="14">
    <location>
        <begin position="1811"/>
        <end position="1834"/>
    </location>
</feature>
<dbReference type="InterPro" id="IPR008271">
    <property type="entry name" value="Ser/Thr_kinase_AS"/>
</dbReference>
<proteinExistence type="predicted"/>
<dbReference type="InterPro" id="IPR050588">
    <property type="entry name" value="WNK_Ser-Thr_kinase"/>
</dbReference>
<dbReference type="SUPFAM" id="SSF56112">
    <property type="entry name" value="Protein kinase-like (PK-like)"/>
    <property type="match status" value="1"/>
</dbReference>
<feature type="region of interest" description="Disordered" evidence="14">
    <location>
        <begin position="1177"/>
        <end position="1196"/>
    </location>
</feature>
<comment type="cofactor">
    <cofactor evidence="1">
        <name>Mg(2+)</name>
        <dbReference type="ChEBI" id="CHEBI:18420"/>
    </cofactor>
</comment>
<feature type="region of interest" description="Disordered" evidence="14">
    <location>
        <begin position="665"/>
        <end position="733"/>
    </location>
</feature>
<feature type="compositionally biased region" description="Polar residues" evidence="14">
    <location>
        <begin position="1974"/>
        <end position="1993"/>
    </location>
</feature>
<feature type="compositionally biased region" description="Low complexity" evidence="14">
    <location>
        <begin position="1715"/>
        <end position="1725"/>
    </location>
</feature>
<dbReference type="FunFam" id="1.10.510.10:FF:000006">
    <property type="entry name" value="Serine/threonine-protein kinase WNK1 isoform 2"/>
    <property type="match status" value="1"/>
</dbReference>
<feature type="compositionally biased region" description="Low complexity" evidence="14">
    <location>
        <begin position="1464"/>
        <end position="1476"/>
    </location>
</feature>
<evidence type="ECO:0000256" key="5">
    <source>
        <dbReference type="ARBA" id="ARBA00022527"/>
    </source>
</evidence>
<evidence type="ECO:0000256" key="13">
    <source>
        <dbReference type="SAM" id="Coils"/>
    </source>
</evidence>
<dbReference type="Pfam" id="PF12202">
    <property type="entry name" value="OSR1_C"/>
    <property type="match status" value="1"/>
</dbReference>
<evidence type="ECO:0000256" key="11">
    <source>
        <dbReference type="ARBA" id="ARBA00047899"/>
    </source>
</evidence>
<evidence type="ECO:0000259" key="15">
    <source>
        <dbReference type="PROSITE" id="PS50011"/>
    </source>
</evidence>
<evidence type="ECO:0000256" key="12">
    <source>
        <dbReference type="ARBA" id="ARBA00048679"/>
    </source>
</evidence>
<evidence type="ECO:0000313" key="17">
    <source>
        <dbReference type="RefSeq" id="XP_047018315.2"/>
    </source>
</evidence>
<comment type="catalytic activity">
    <reaction evidence="12">
        <text>L-seryl-[protein] + ATP = O-phospho-L-seryl-[protein] + ADP + H(+)</text>
        <dbReference type="Rhea" id="RHEA:17989"/>
        <dbReference type="Rhea" id="RHEA-COMP:9863"/>
        <dbReference type="Rhea" id="RHEA-COMP:11604"/>
        <dbReference type="ChEBI" id="CHEBI:15378"/>
        <dbReference type="ChEBI" id="CHEBI:29999"/>
        <dbReference type="ChEBI" id="CHEBI:30616"/>
        <dbReference type="ChEBI" id="CHEBI:83421"/>
        <dbReference type="ChEBI" id="CHEBI:456216"/>
        <dbReference type="EC" id="2.7.11.1"/>
    </reaction>
</comment>
<dbReference type="EC" id="2.7.11.1" evidence="3"/>
<dbReference type="Proteomes" id="UP000221080">
    <property type="component" value="Chromosome 19"/>
</dbReference>
<dbReference type="RefSeq" id="XP_047018315.2">
    <property type="nucleotide sequence ID" value="XM_047162359.2"/>
</dbReference>
<feature type="compositionally biased region" description="Low complexity" evidence="14">
    <location>
        <begin position="1426"/>
        <end position="1457"/>
    </location>
</feature>
<reference evidence="16" key="1">
    <citation type="journal article" date="2016" name="Nat. Commun.">
        <title>The channel catfish genome sequence provides insights into the evolution of scale formation in teleosts.</title>
        <authorList>
            <person name="Liu Z."/>
            <person name="Liu S."/>
            <person name="Yao J."/>
            <person name="Bao L."/>
            <person name="Zhang J."/>
            <person name="Li Y."/>
            <person name="Jiang C."/>
            <person name="Sun L."/>
            <person name="Wang R."/>
            <person name="Zhang Y."/>
            <person name="Zhou T."/>
            <person name="Zeng Q."/>
            <person name="Fu Q."/>
            <person name="Gao S."/>
            <person name="Li N."/>
            <person name="Koren S."/>
            <person name="Jiang Y."/>
            <person name="Zimin A."/>
            <person name="Xu P."/>
            <person name="Phillippy A.M."/>
            <person name="Geng X."/>
            <person name="Song L."/>
            <person name="Sun F."/>
            <person name="Li C."/>
            <person name="Wang X."/>
            <person name="Chen A."/>
            <person name="Jin Y."/>
            <person name="Yuan Z."/>
            <person name="Yang Y."/>
            <person name="Tan S."/>
            <person name="Peatman E."/>
            <person name="Lu J."/>
            <person name="Qin Z."/>
            <person name="Dunham R."/>
            <person name="Li Z."/>
            <person name="Sonstegard T."/>
            <person name="Feng J."/>
            <person name="Danzmann R.G."/>
            <person name="Schroeder S."/>
            <person name="Scheffler B."/>
            <person name="Duke M.V."/>
            <person name="Ballard L."/>
            <person name="Kucuktas H."/>
            <person name="Kaltenboeck L."/>
            <person name="Liu H."/>
            <person name="Armbruster J."/>
            <person name="Xie Y."/>
            <person name="Kirby M.L."/>
            <person name="Tian Y."/>
            <person name="Flanagan M.E."/>
            <person name="Mu W."/>
            <person name="Waldbieser G.C."/>
        </authorList>
    </citation>
    <scope>NUCLEOTIDE SEQUENCE [LARGE SCALE GENOMIC DNA]</scope>
    <source>
        <strain evidence="16">SDA103</strain>
    </source>
</reference>
<dbReference type="CTD" id="561159"/>
<feature type="compositionally biased region" description="Low complexity" evidence="14">
    <location>
        <begin position="760"/>
        <end position="777"/>
    </location>
</feature>
<keyword evidence="10" id="KW-0067">ATP-binding</keyword>
<dbReference type="Pfam" id="PF24889">
    <property type="entry name" value="CCTL2_WNK"/>
    <property type="match status" value="1"/>
</dbReference>
<organism evidence="16 17">
    <name type="scientific">Ictalurus punctatus</name>
    <name type="common">Channel catfish</name>
    <name type="synonym">Silurus punctatus</name>
    <dbReference type="NCBI Taxonomy" id="7998"/>
    <lineage>
        <taxon>Eukaryota</taxon>
        <taxon>Metazoa</taxon>
        <taxon>Chordata</taxon>
        <taxon>Craniata</taxon>
        <taxon>Vertebrata</taxon>
        <taxon>Euteleostomi</taxon>
        <taxon>Actinopterygii</taxon>
        <taxon>Neopterygii</taxon>
        <taxon>Teleostei</taxon>
        <taxon>Ostariophysi</taxon>
        <taxon>Siluriformes</taxon>
        <taxon>Ictaluridae</taxon>
        <taxon>Ictalurus</taxon>
    </lineage>
</organism>
<keyword evidence="8" id="KW-0547">Nucleotide-binding</keyword>
<comment type="catalytic activity">
    <reaction evidence="11">
        <text>L-threonyl-[protein] + ATP = O-phospho-L-threonyl-[protein] + ADP + H(+)</text>
        <dbReference type="Rhea" id="RHEA:46608"/>
        <dbReference type="Rhea" id="RHEA-COMP:11060"/>
        <dbReference type="Rhea" id="RHEA-COMP:11605"/>
        <dbReference type="ChEBI" id="CHEBI:15378"/>
        <dbReference type="ChEBI" id="CHEBI:30013"/>
        <dbReference type="ChEBI" id="CHEBI:30616"/>
        <dbReference type="ChEBI" id="CHEBI:61977"/>
        <dbReference type="ChEBI" id="CHEBI:456216"/>
        <dbReference type="EC" id="2.7.11.1"/>
    </reaction>
</comment>
<evidence type="ECO:0000256" key="14">
    <source>
        <dbReference type="SAM" id="MobiDB-lite"/>
    </source>
</evidence>
<keyword evidence="7" id="KW-0808">Transferase</keyword>
<dbReference type="SMART" id="SM00220">
    <property type="entry name" value="S_TKc"/>
    <property type="match status" value="1"/>
</dbReference>
<feature type="region of interest" description="Disordered" evidence="14">
    <location>
        <begin position="755"/>
        <end position="787"/>
    </location>
</feature>
<feature type="compositionally biased region" description="Basic and acidic residues" evidence="14">
    <location>
        <begin position="571"/>
        <end position="580"/>
    </location>
</feature>
<dbReference type="FunFam" id="3.10.20.90:FF:000012">
    <property type="entry name" value="Serine/threonine-protein kinase WNK1 isoform 2"/>
    <property type="match status" value="1"/>
</dbReference>
<feature type="compositionally biased region" description="Basic residues" evidence="14">
    <location>
        <begin position="1785"/>
        <end position="1797"/>
    </location>
</feature>
<feature type="compositionally biased region" description="Low complexity" evidence="14">
    <location>
        <begin position="1798"/>
        <end position="1809"/>
    </location>
</feature>
<evidence type="ECO:0000256" key="9">
    <source>
        <dbReference type="ARBA" id="ARBA00022777"/>
    </source>
</evidence>
<evidence type="ECO:0000256" key="1">
    <source>
        <dbReference type="ARBA" id="ARBA00001946"/>
    </source>
</evidence>
<evidence type="ECO:0000313" key="16">
    <source>
        <dbReference type="Proteomes" id="UP000221080"/>
    </source>
</evidence>
<feature type="region of interest" description="Disordered" evidence="14">
    <location>
        <begin position="1"/>
        <end position="28"/>
    </location>
</feature>
<feature type="compositionally biased region" description="Low complexity" evidence="14">
    <location>
        <begin position="667"/>
        <end position="701"/>
    </location>
</feature>
<keyword evidence="16" id="KW-1185">Reference proteome</keyword>
<dbReference type="GO" id="GO:0004674">
    <property type="term" value="F:protein serine/threonine kinase activity"/>
    <property type="evidence" value="ECO:0007669"/>
    <property type="project" value="UniProtKB-KW"/>
</dbReference>
<dbReference type="InterPro" id="IPR000719">
    <property type="entry name" value="Prot_kinase_dom"/>
</dbReference>
<dbReference type="Gene3D" id="3.30.200.20">
    <property type="entry name" value="Phosphorylase Kinase, domain 1"/>
    <property type="match status" value="1"/>
</dbReference>
<gene>
    <name evidence="17" type="primary">wnk1b</name>
</gene>
<feature type="region of interest" description="Disordered" evidence="14">
    <location>
        <begin position="571"/>
        <end position="636"/>
    </location>
</feature>
<feature type="compositionally biased region" description="Polar residues" evidence="14">
    <location>
        <begin position="1656"/>
        <end position="1666"/>
    </location>
</feature>
<feature type="region of interest" description="Disordered" evidence="14">
    <location>
        <begin position="1974"/>
        <end position="1995"/>
    </location>
</feature>
<dbReference type="PROSITE" id="PS50011">
    <property type="entry name" value="PROTEIN_KINASE_DOM"/>
    <property type="match status" value="1"/>
</dbReference>
<evidence type="ECO:0000256" key="3">
    <source>
        <dbReference type="ARBA" id="ARBA00012513"/>
    </source>
</evidence>
<feature type="compositionally biased region" description="Polar residues" evidence="14">
    <location>
        <begin position="929"/>
        <end position="947"/>
    </location>
</feature>
<dbReference type="Gene3D" id="3.10.20.90">
    <property type="entry name" value="Phosphatidylinositol 3-kinase Catalytic Subunit, Chain A, domain 1"/>
    <property type="match status" value="2"/>
</dbReference>
<evidence type="ECO:0000256" key="4">
    <source>
        <dbReference type="ARBA" id="ARBA00022490"/>
    </source>
</evidence>
<evidence type="ECO:0000256" key="6">
    <source>
        <dbReference type="ARBA" id="ARBA00022553"/>
    </source>
</evidence>
<feature type="compositionally biased region" description="Low complexity" evidence="14">
    <location>
        <begin position="1209"/>
        <end position="1235"/>
    </location>
</feature>
<evidence type="ECO:0000256" key="10">
    <source>
        <dbReference type="ARBA" id="ARBA00022840"/>
    </source>
</evidence>
<feature type="region of interest" description="Disordered" evidence="14">
    <location>
        <begin position="1209"/>
        <end position="1241"/>
    </location>
</feature>
<keyword evidence="5" id="KW-0723">Serine/threonine-protein kinase</keyword>
<dbReference type="PROSITE" id="PS00108">
    <property type="entry name" value="PROTEIN_KINASE_ST"/>
    <property type="match status" value="1"/>
</dbReference>
<reference evidence="17" key="2">
    <citation type="submission" date="2025-08" db="UniProtKB">
        <authorList>
            <consortium name="RefSeq"/>
        </authorList>
    </citation>
    <scope>IDENTIFICATION</scope>
    <source>
        <tissue evidence="17">Blood</tissue>
    </source>
</reference>
<dbReference type="FunFam" id="3.10.20.90:FF:000007">
    <property type="entry name" value="Serine/threonine-protein kinase WNK1 isoform 1"/>
    <property type="match status" value="1"/>
</dbReference>